<accession>A0A5N6Y0Y0</accession>
<sequence>MNMYDGDGSIPWIQWLCFFSYVLLDTSFFYSLLFFYRGRRTPNQDSIQGVPVDYGRWSLLRIVVGTAL</sequence>
<evidence type="ECO:0000313" key="2">
    <source>
        <dbReference type="EMBL" id="KAE8339101.1"/>
    </source>
</evidence>
<keyword evidence="1" id="KW-0472">Membrane</keyword>
<gene>
    <name evidence="2" type="ORF">BDV24DRAFT_136672</name>
</gene>
<evidence type="ECO:0000256" key="1">
    <source>
        <dbReference type="SAM" id="Phobius"/>
    </source>
</evidence>
<dbReference type="Proteomes" id="UP000325558">
    <property type="component" value="Unassembled WGS sequence"/>
</dbReference>
<reference evidence="2" key="1">
    <citation type="submission" date="2019-04" db="EMBL/GenBank/DDBJ databases">
        <title>Friends and foes A comparative genomics study of 23 Aspergillus species from section Flavi.</title>
        <authorList>
            <consortium name="DOE Joint Genome Institute"/>
            <person name="Kjaerbolling I."/>
            <person name="Vesth T."/>
            <person name="Frisvad J.C."/>
            <person name="Nybo J.L."/>
            <person name="Theobald S."/>
            <person name="Kildgaard S."/>
            <person name="Isbrandt T."/>
            <person name="Kuo A."/>
            <person name="Sato A."/>
            <person name="Lyhne E.K."/>
            <person name="Kogle M.E."/>
            <person name="Wiebenga A."/>
            <person name="Kun R.S."/>
            <person name="Lubbers R.J."/>
            <person name="Makela M.R."/>
            <person name="Barry K."/>
            <person name="Chovatia M."/>
            <person name="Clum A."/>
            <person name="Daum C."/>
            <person name="Haridas S."/>
            <person name="He G."/>
            <person name="LaButti K."/>
            <person name="Lipzen A."/>
            <person name="Mondo S."/>
            <person name="Riley R."/>
            <person name="Salamov A."/>
            <person name="Simmons B.A."/>
            <person name="Magnuson J.K."/>
            <person name="Henrissat B."/>
            <person name="Mortensen U.H."/>
            <person name="Larsen T.O."/>
            <person name="Devries R.P."/>
            <person name="Grigoriev I.V."/>
            <person name="Machida M."/>
            <person name="Baker S.E."/>
            <person name="Andersen M.R."/>
        </authorList>
    </citation>
    <scope>NUCLEOTIDE SEQUENCE</scope>
    <source>
        <strain evidence="2">CBS 117612</strain>
    </source>
</reference>
<protein>
    <submittedName>
        <fullName evidence="2">Uncharacterized protein</fullName>
    </submittedName>
</protein>
<dbReference type="EMBL" id="ML737160">
    <property type="protein sequence ID" value="KAE8339101.1"/>
    <property type="molecule type" value="Genomic_DNA"/>
</dbReference>
<keyword evidence="1" id="KW-1133">Transmembrane helix</keyword>
<organism evidence="2">
    <name type="scientific">Aspergillus arachidicola</name>
    <dbReference type="NCBI Taxonomy" id="656916"/>
    <lineage>
        <taxon>Eukaryota</taxon>
        <taxon>Fungi</taxon>
        <taxon>Dikarya</taxon>
        <taxon>Ascomycota</taxon>
        <taxon>Pezizomycotina</taxon>
        <taxon>Eurotiomycetes</taxon>
        <taxon>Eurotiomycetidae</taxon>
        <taxon>Eurotiales</taxon>
        <taxon>Aspergillaceae</taxon>
        <taxon>Aspergillus</taxon>
        <taxon>Aspergillus subgen. Circumdati</taxon>
    </lineage>
</organism>
<dbReference type="AlphaFoldDB" id="A0A5N6Y0Y0"/>
<feature type="transmembrane region" description="Helical" evidence="1">
    <location>
        <begin position="12"/>
        <end position="36"/>
    </location>
</feature>
<keyword evidence="1" id="KW-0812">Transmembrane</keyword>
<proteinExistence type="predicted"/>
<name>A0A5N6Y0Y0_9EURO</name>